<evidence type="ECO:0000313" key="2">
    <source>
        <dbReference type="Proteomes" id="UP000676428"/>
    </source>
</evidence>
<gene>
    <name evidence="1" type="ORF">KHX94_05940</name>
</gene>
<sequence length="67" mass="7459">MADSIASIPESEWQEAKIGDCKFIAKMAVNYVDGYIYRQVITNHKVSSQEIIDSIKVIFRGGGIILP</sequence>
<name>A0ABX8DI00_9GAMM</name>
<dbReference type="EMBL" id="CP074572">
    <property type="protein sequence ID" value="QVK24129.1"/>
    <property type="molecule type" value="Genomic_DNA"/>
</dbReference>
<protein>
    <submittedName>
        <fullName evidence="1">Uncharacterized protein</fullName>
    </submittedName>
</protein>
<evidence type="ECO:0000313" key="1">
    <source>
        <dbReference type="EMBL" id="QVK24129.1"/>
    </source>
</evidence>
<dbReference type="RefSeq" id="WP_213682742.1">
    <property type="nucleotide sequence ID" value="NZ_CP074572.1"/>
</dbReference>
<proteinExistence type="predicted"/>
<dbReference type="Proteomes" id="UP000676428">
    <property type="component" value="Chromosome"/>
</dbReference>
<keyword evidence="2" id="KW-1185">Reference proteome</keyword>
<reference evidence="1 2" key="1">
    <citation type="journal article" date="2012" name="Int. J. Syst. Evol. Microbiol.">
        <title>Shewanella dokdonensis sp. nov., isolated from seawater.</title>
        <authorList>
            <person name="Sung H.R."/>
            <person name="Yoon J.H."/>
            <person name="Ghim S.Y."/>
        </authorList>
    </citation>
    <scope>NUCLEOTIDE SEQUENCE [LARGE SCALE GENOMIC DNA]</scope>
    <source>
        <strain evidence="1 2">DSM 23626</strain>
    </source>
</reference>
<accession>A0ABX8DI00</accession>
<organism evidence="1 2">
    <name type="scientific">Shewanella dokdonensis</name>
    <dbReference type="NCBI Taxonomy" id="712036"/>
    <lineage>
        <taxon>Bacteria</taxon>
        <taxon>Pseudomonadati</taxon>
        <taxon>Pseudomonadota</taxon>
        <taxon>Gammaproteobacteria</taxon>
        <taxon>Alteromonadales</taxon>
        <taxon>Shewanellaceae</taxon>
        <taxon>Shewanella</taxon>
    </lineage>
</organism>